<feature type="compositionally biased region" description="Polar residues" evidence="2">
    <location>
        <begin position="57"/>
        <end position="80"/>
    </location>
</feature>
<feature type="compositionally biased region" description="Low complexity" evidence="2">
    <location>
        <begin position="96"/>
        <end position="106"/>
    </location>
</feature>
<organism evidence="5 6">
    <name type="scientific">Elysia marginata</name>
    <dbReference type="NCBI Taxonomy" id="1093978"/>
    <lineage>
        <taxon>Eukaryota</taxon>
        <taxon>Metazoa</taxon>
        <taxon>Spiralia</taxon>
        <taxon>Lophotrochozoa</taxon>
        <taxon>Mollusca</taxon>
        <taxon>Gastropoda</taxon>
        <taxon>Heterobranchia</taxon>
        <taxon>Euthyneura</taxon>
        <taxon>Panpulmonata</taxon>
        <taxon>Sacoglossa</taxon>
        <taxon>Placobranchoidea</taxon>
        <taxon>Plakobranchidae</taxon>
        <taxon>Elysia</taxon>
    </lineage>
</organism>
<evidence type="ECO:0000256" key="2">
    <source>
        <dbReference type="SAM" id="MobiDB-lite"/>
    </source>
</evidence>
<evidence type="ECO:0000313" key="6">
    <source>
        <dbReference type="Proteomes" id="UP000762676"/>
    </source>
</evidence>
<dbReference type="Pfam" id="PF00536">
    <property type="entry name" value="SAM_1"/>
    <property type="match status" value="1"/>
</dbReference>
<dbReference type="SUPFAM" id="SSF47769">
    <property type="entry name" value="SAM/Pointed domain"/>
    <property type="match status" value="1"/>
</dbReference>
<dbReference type="InterPro" id="IPR004177">
    <property type="entry name" value="DDHD_dom"/>
</dbReference>
<comment type="caution">
    <text evidence="5">The sequence shown here is derived from an EMBL/GenBank/DDBJ whole genome shotgun (WGS) entry which is preliminary data.</text>
</comment>
<dbReference type="Proteomes" id="UP000762676">
    <property type="component" value="Unassembled WGS sequence"/>
</dbReference>
<dbReference type="Pfam" id="PF02825">
    <property type="entry name" value="WWE"/>
    <property type="match status" value="1"/>
</dbReference>
<feature type="domain" description="WWE" evidence="3">
    <location>
        <begin position="233"/>
        <end position="317"/>
    </location>
</feature>
<reference evidence="5 6" key="1">
    <citation type="journal article" date="2021" name="Elife">
        <title>Chloroplast acquisition without the gene transfer in kleptoplastic sea slugs, Plakobranchus ocellatus.</title>
        <authorList>
            <person name="Maeda T."/>
            <person name="Takahashi S."/>
            <person name="Yoshida T."/>
            <person name="Shimamura S."/>
            <person name="Takaki Y."/>
            <person name="Nagai Y."/>
            <person name="Toyoda A."/>
            <person name="Suzuki Y."/>
            <person name="Arimoto A."/>
            <person name="Ishii H."/>
            <person name="Satoh N."/>
            <person name="Nishiyama T."/>
            <person name="Hasebe M."/>
            <person name="Maruyama T."/>
            <person name="Minagawa J."/>
            <person name="Obokata J."/>
            <person name="Shigenobu S."/>
        </authorList>
    </citation>
    <scope>NUCLEOTIDE SEQUENCE [LARGE SCALE GENOMIC DNA]</scope>
</reference>
<dbReference type="Pfam" id="PF23464">
    <property type="entry name" value="WWE_3"/>
    <property type="match status" value="1"/>
</dbReference>
<dbReference type="AlphaFoldDB" id="A0AAV4GLW4"/>
<feature type="region of interest" description="Disordered" evidence="2">
    <location>
        <begin position="1"/>
        <end position="230"/>
    </location>
</feature>
<comment type="similarity">
    <text evidence="1">Belongs to the PA-PLA1 family.</text>
</comment>
<dbReference type="GO" id="GO:0046872">
    <property type="term" value="F:metal ion binding"/>
    <property type="evidence" value="ECO:0007669"/>
    <property type="project" value="InterPro"/>
</dbReference>
<feature type="compositionally biased region" description="Low complexity" evidence="2">
    <location>
        <begin position="205"/>
        <end position="225"/>
    </location>
</feature>
<dbReference type="PANTHER" id="PTHR23509:SF10">
    <property type="entry name" value="LD21067P"/>
    <property type="match status" value="1"/>
</dbReference>
<feature type="non-terminal residue" evidence="5">
    <location>
        <position position="871"/>
    </location>
</feature>
<evidence type="ECO:0000259" key="4">
    <source>
        <dbReference type="PROSITE" id="PS51043"/>
    </source>
</evidence>
<dbReference type="InterPro" id="IPR057825">
    <property type="entry name" value="WWE_SEC23-DDH2"/>
</dbReference>
<proteinExistence type="inferred from homology"/>
<dbReference type="EMBL" id="BMAT01001486">
    <property type="protein sequence ID" value="GFR86757.1"/>
    <property type="molecule type" value="Genomic_DNA"/>
</dbReference>
<accession>A0AAV4GLW4</accession>
<dbReference type="PANTHER" id="PTHR23509">
    <property type="entry name" value="PA-PL1 PHOSPHOLIPASE FAMILY"/>
    <property type="match status" value="1"/>
</dbReference>
<feature type="region of interest" description="Disordered" evidence="2">
    <location>
        <begin position="575"/>
        <end position="608"/>
    </location>
</feature>
<evidence type="ECO:0000259" key="3">
    <source>
        <dbReference type="PROSITE" id="PS50918"/>
    </source>
</evidence>
<dbReference type="InterPro" id="IPR013761">
    <property type="entry name" value="SAM/pointed_sf"/>
</dbReference>
<dbReference type="Pfam" id="PF02862">
    <property type="entry name" value="DDHD"/>
    <property type="match status" value="1"/>
</dbReference>
<sequence length="871" mass="96546">MADRFKKESTPPPLLLMPPGGGLTLTPPEQPNILMPVIQNQSPLLSPEEEAEADSFVGQTVAPSVSGIQPTYFQPPTGSSHDPFLNIGSEPPPFATTPAVFAPSTVQAPGLGAANVSSPPSGPTQSTFASPPTMPPTGAGPPGGGNIYRQKGGRPQYVAPPSTFPPQVPGSSPLAPPTSQPPTAMVPPMPSIPHQSVPPYNQGIQSPSFHSVSSASSQFTSPAPQHQDNNSVTYTGGLFFQPVRYHWCYREDQDGIEIWRPFSYLDSRQLEMAFHNKLQEAPNNTVISTNGGRYDVNVGQRTRTAVYWDSAPVAVRRCSWFFKREGDNRYIPYEEDFATRLEDEYKKAMDTNGWHRRLEFPGNVVIVMHNANVIVQFPASAAPDEWGNVQGDQMRPRVVKRGVDDFATIMQGERTEVEHLVFFVPGIEDMSAGKHKSVETLVDDFRSNALGLLESHFTQAYQSKAINRVEFLPVIWTQALEDNVAELKGQVENITLPSTAKLRHFINNSLVDTLFYTSPIYCQKICDTVGNEMNRMFHIFLERNQSFSGDVSVAGHSLGAVILFDLLLNQRLPGQPAPTDELEEELSLSQNGASEVSSEAGEEKEEEEQTLEDLLSKIGLQDKANLFHNEQIDVDSLLMCSEQDLKDIGLQMGPRKKLLGFLNEEKVRKDKKTKEEAERKIIAELEIKKQNAAIANKLSASKGSTVAAQYIQGHFGVGQLKIRYSQLDFTPNALYALGSPIAVFLTLRGVQDLGEFFQLPTCPRVYNIFHPAFRIEPLIRQNASTVRAVQVPHYKGRKRLHLEFKEAVTRYGTDIKQKIVDSFKSTWAVINDFARAHKSEAKSNSMEDEVKSEMDQMMTHLAQQHSEDDGA</sequence>
<evidence type="ECO:0000313" key="5">
    <source>
        <dbReference type="EMBL" id="GFR86757.1"/>
    </source>
</evidence>
<feature type="compositionally biased region" description="Pro residues" evidence="2">
    <location>
        <begin position="162"/>
        <end position="191"/>
    </location>
</feature>
<protein>
    <submittedName>
        <fullName evidence="5">SEC23-interacting protein</fullName>
    </submittedName>
</protein>
<feature type="compositionally biased region" description="Polar residues" evidence="2">
    <location>
        <begin position="115"/>
        <end position="130"/>
    </location>
</feature>
<keyword evidence="6" id="KW-1185">Reference proteome</keyword>
<dbReference type="GO" id="GO:0004620">
    <property type="term" value="F:phospholipase activity"/>
    <property type="evidence" value="ECO:0007669"/>
    <property type="project" value="TreeGrafter"/>
</dbReference>
<dbReference type="GO" id="GO:0030134">
    <property type="term" value="C:COPII-coated ER to Golgi transport vesicle"/>
    <property type="evidence" value="ECO:0007669"/>
    <property type="project" value="TreeGrafter"/>
</dbReference>
<dbReference type="InterPro" id="IPR037197">
    <property type="entry name" value="WWE_dom_sf"/>
</dbReference>
<dbReference type="InterPro" id="IPR001660">
    <property type="entry name" value="SAM"/>
</dbReference>
<dbReference type="PROSITE" id="PS50918">
    <property type="entry name" value="WWE"/>
    <property type="match status" value="1"/>
</dbReference>
<dbReference type="PROSITE" id="PS51043">
    <property type="entry name" value="DDHD"/>
    <property type="match status" value="1"/>
</dbReference>
<name>A0AAV4GLW4_9GAST</name>
<dbReference type="SMART" id="SM01127">
    <property type="entry name" value="DDHD"/>
    <property type="match status" value="1"/>
</dbReference>
<evidence type="ECO:0000256" key="1">
    <source>
        <dbReference type="ARBA" id="ARBA00038464"/>
    </source>
</evidence>
<feature type="domain" description="DDHD" evidence="4">
    <location>
        <begin position="727"/>
        <end position="871"/>
    </location>
</feature>
<gene>
    <name evidence="5" type="ORF">ElyMa_000729000</name>
</gene>
<dbReference type="InterPro" id="IPR058055">
    <property type="entry name" value="PA-PLA1"/>
</dbReference>
<dbReference type="InterPro" id="IPR004170">
    <property type="entry name" value="WWE_dom"/>
</dbReference>
<dbReference type="Gene3D" id="1.10.150.50">
    <property type="entry name" value="Transcription Factor, Ets-1"/>
    <property type="match status" value="1"/>
</dbReference>
<dbReference type="SUPFAM" id="SSF117839">
    <property type="entry name" value="WWE domain"/>
    <property type="match status" value="1"/>
</dbReference>